<evidence type="ECO:0000256" key="1">
    <source>
        <dbReference type="ARBA" id="ARBA00000900"/>
    </source>
</evidence>
<dbReference type="FunFam" id="2.60.210.10:FF:000004">
    <property type="entry name" value="E3 ubiquitin-protein ligase SINAT5-like"/>
    <property type="match status" value="1"/>
</dbReference>
<dbReference type="GO" id="GO:0005737">
    <property type="term" value="C:cytoplasm"/>
    <property type="evidence" value="ECO:0007669"/>
    <property type="project" value="InterPro"/>
</dbReference>
<keyword evidence="13" id="KW-1185">Reference proteome</keyword>
<protein>
    <recommendedName>
        <fullName evidence="4">RING-type E3 ubiquitin transferase</fullName>
        <ecNumber evidence="4">2.3.2.27</ecNumber>
    </recommendedName>
</protein>
<evidence type="ECO:0000259" key="11">
    <source>
        <dbReference type="PROSITE" id="PS51081"/>
    </source>
</evidence>
<gene>
    <name evidence="12" type="ORF">M0R45_024156</name>
</gene>
<dbReference type="GO" id="GO:0008270">
    <property type="term" value="F:zinc ion binding"/>
    <property type="evidence" value="ECO:0007669"/>
    <property type="project" value="UniProtKB-KW"/>
</dbReference>
<evidence type="ECO:0000256" key="6">
    <source>
        <dbReference type="ARBA" id="ARBA00022723"/>
    </source>
</evidence>
<organism evidence="12 13">
    <name type="scientific">Rubus argutus</name>
    <name type="common">Southern blackberry</name>
    <dbReference type="NCBI Taxonomy" id="59490"/>
    <lineage>
        <taxon>Eukaryota</taxon>
        <taxon>Viridiplantae</taxon>
        <taxon>Streptophyta</taxon>
        <taxon>Embryophyta</taxon>
        <taxon>Tracheophyta</taxon>
        <taxon>Spermatophyta</taxon>
        <taxon>Magnoliopsida</taxon>
        <taxon>eudicotyledons</taxon>
        <taxon>Gunneridae</taxon>
        <taxon>Pentapetalae</taxon>
        <taxon>rosids</taxon>
        <taxon>fabids</taxon>
        <taxon>Rosales</taxon>
        <taxon>Rosaceae</taxon>
        <taxon>Rosoideae</taxon>
        <taxon>Rosoideae incertae sedis</taxon>
        <taxon>Rubus</taxon>
    </lineage>
</organism>
<dbReference type="GO" id="GO:0006511">
    <property type="term" value="P:ubiquitin-dependent protein catabolic process"/>
    <property type="evidence" value="ECO:0007669"/>
    <property type="project" value="InterPro"/>
</dbReference>
<comment type="pathway">
    <text evidence="2">Protein modification; protein ubiquitination.</text>
</comment>
<evidence type="ECO:0000256" key="2">
    <source>
        <dbReference type="ARBA" id="ARBA00004906"/>
    </source>
</evidence>
<comment type="catalytic activity">
    <reaction evidence="1">
        <text>S-ubiquitinyl-[E2 ubiquitin-conjugating enzyme]-L-cysteine + [acceptor protein]-L-lysine = [E2 ubiquitin-conjugating enzyme]-L-cysteine + N(6)-ubiquitinyl-[acceptor protein]-L-lysine.</text>
        <dbReference type="EC" id="2.3.2.27"/>
    </reaction>
</comment>
<dbReference type="InterPro" id="IPR013010">
    <property type="entry name" value="Znf_SIAH"/>
</dbReference>
<evidence type="ECO:0000313" key="13">
    <source>
        <dbReference type="Proteomes" id="UP001457282"/>
    </source>
</evidence>
<proteinExistence type="inferred from homology"/>
<dbReference type="Pfam" id="PF21362">
    <property type="entry name" value="Sina_RING"/>
    <property type="match status" value="1"/>
</dbReference>
<dbReference type="InterPro" id="IPR052088">
    <property type="entry name" value="E3_ubiquitin-ligase_SINA"/>
</dbReference>
<dbReference type="CDD" id="cd16571">
    <property type="entry name" value="RING-HC_SIAHs"/>
    <property type="match status" value="1"/>
</dbReference>
<name>A0AAW1WS72_RUBAR</name>
<dbReference type="PROSITE" id="PS51081">
    <property type="entry name" value="ZF_SIAH"/>
    <property type="match status" value="1"/>
</dbReference>
<dbReference type="EC" id="2.3.2.27" evidence="4"/>
<evidence type="ECO:0000256" key="10">
    <source>
        <dbReference type="PROSITE-ProRule" id="PRU00455"/>
    </source>
</evidence>
<keyword evidence="9" id="KW-0862">Zinc</keyword>
<dbReference type="GO" id="GO:0061630">
    <property type="term" value="F:ubiquitin protein ligase activity"/>
    <property type="evidence" value="ECO:0007669"/>
    <property type="project" value="UniProtKB-EC"/>
</dbReference>
<dbReference type="FunFam" id="3.30.40.10:FF:000041">
    <property type="entry name" value="E3 ubiquitin-protein ligase SINAT3"/>
    <property type="match status" value="1"/>
</dbReference>
<comment type="similarity">
    <text evidence="3">Belongs to the SINA (Seven in absentia) family.</text>
</comment>
<dbReference type="Proteomes" id="UP001457282">
    <property type="component" value="Unassembled WGS sequence"/>
</dbReference>
<dbReference type="InterPro" id="IPR013083">
    <property type="entry name" value="Znf_RING/FYVE/PHD"/>
</dbReference>
<evidence type="ECO:0000256" key="7">
    <source>
        <dbReference type="ARBA" id="ARBA00022771"/>
    </source>
</evidence>
<dbReference type="SUPFAM" id="SSF49599">
    <property type="entry name" value="TRAF domain-like"/>
    <property type="match status" value="1"/>
</dbReference>
<dbReference type="SUPFAM" id="SSF57850">
    <property type="entry name" value="RING/U-box"/>
    <property type="match status" value="1"/>
</dbReference>
<dbReference type="Pfam" id="PF21361">
    <property type="entry name" value="Sina_ZnF"/>
    <property type="match status" value="1"/>
</dbReference>
<keyword evidence="7 10" id="KW-0863">Zinc-finger</keyword>
<evidence type="ECO:0000256" key="5">
    <source>
        <dbReference type="ARBA" id="ARBA00022679"/>
    </source>
</evidence>
<keyword evidence="6" id="KW-0479">Metal-binding</keyword>
<dbReference type="InterPro" id="IPR049548">
    <property type="entry name" value="Sina-like_RING"/>
</dbReference>
<accession>A0AAW1WS72</accession>
<feature type="domain" description="SIAH-type" evidence="11">
    <location>
        <begin position="101"/>
        <end position="161"/>
    </location>
</feature>
<keyword evidence="8" id="KW-0833">Ubl conjugation pathway</keyword>
<dbReference type="EMBL" id="JBEDUW010000005">
    <property type="protein sequence ID" value="KAK9926950.1"/>
    <property type="molecule type" value="Genomic_DNA"/>
</dbReference>
<dbReference type="Gene3D" id="2.60.210.10">
    <property type="entry name" value="Apoptosis, Tumor Necrosis Factor Receptor Associated Protein 2, Chain A"/>
    <property type="match status" value="1"/>
</dbReference>
<dbReference type="PANTHER" id="PTHR10315">
    <property type="entry name" value="E3 UBIQUITIN PROTEIN LIGASE SIAH"/>
    <property type="match status" value="1"/>
</dbReference>
<evidence type="ECO:0000313" key="12">
    <source>
        <dbReference type="EMBL" id="KAK9926950.1"/>
    </source>
</evidence>
<comment type="caution">
    <text evidence="12">The sequence shown here is derived from an EMBL/GenBank/DDBJ whole genome shotgun (WGS) entry which is preliminary data.</text>
</comment>
<evidence type="ECO:0000256" key="3">
    <source>
        <dbReference type="ARBA" id="ARBA00009119"/>
    </source>
</evidence>
<evidence type="ECO:0000256" key="4">
    <source>
        <dbReference type="ARBA" id="ARBA00012483"/>
    </source>
</evidence>
<sequence length="298" mass="34160">MEDDGLECLSTCDGIYEEHIYRRRCHHQLLLASANKSRVTNVHELLQCPICTNFMYPPINQCLNGHTLCSICKLKVNNCCPTCGEELGYIRCLALEKVAESLLLPCKYGSLGCMEIFPCYRKAKHEAKCNFRPYNCPYPGSECSVVGDIAFLVDHLRDDHKVDMHNECSFDHLYVKSNPRKTENAAKTLMVFNCYGQYFCLHFEAFKLGIAPVYIAFLRFMGNVVEAQTFSYRLEVGAHGRKLIWEGTPRSIRDSHHKVRDSHDGLIIQRNMALFFSSGQRKELKLRVTGRIWKAKST</sequence>
<reference evidence="12 13" key="1">
    <citation type="journal article" date="2023" name="G3 (Bethesda)">
        <title>A chromosome-length genome assembly and annotation of blackberry (Rubus argutus, cv. 'Hillquist').</title>
        <authorList>
            <person name="Bruna T."/>
            <person name="Aryal R."/>
            <person name="Dudchenko O."/>
            <person name="Sargent D.J."/>
            <person name="Mead D."/>
            <person name="Buti M."/>
            <person name="Cavallini A."/>
            <person name="Hytonen T."/>
            <person name="Andres J."/>
            <person name="Pham M."/>
            <person name="Weisz D."/>
            <person name="Mascagni F."/>
            <person name="Usai G."/>
            <person name="Natali L."/>
            <person name="Bassil N."/>
            <person name="Fernandez G.E."/>
            <person name="Lomsadze A."/>
            <person name="Armour M."/>
            <person name="Olukolu B."/>
            <person name="Poorten T."/>
            <person name="Britton C."/>
            <person name="Davik J."/>
            <person name="Ashrafi H."/>
            <person name="Aiden E.L."/>
            <person name="Borodovsky M."/>
            <person name="Worthington M."/>
        </authorList>
    </citation>
    <scope>NUCLEOTIDE SEQUENCE [LARGE SCALE GENOMIC DNA]</scope>
    <source>
        <strain evidence="12">PI 553951</strain>
    </source>
</reference>
<dbReference type="InterPro" id="IPR018121">
    <property type="entry name" value="7-in-absentia-prot_TRAF-dom"/>
</dbReference>
<dbReference type="InterPro" id="IPR008974">
    <property type="entry name" value="TRAF-like"/>
</dbReference>
<dbReference type="AlphaFoldDB" id="A0AAW1WS72"/>
<dbReference type="PANTHER" id="PTHR10315:SF161">
    <property type="entry name" value="RING-TYPE E3 UBIQUITIN TRANSFERASE"/>
    <property type="match status" value="1"/>
</dbReference>
<dbReference type="Gene3D" id="3.30.40.10">
    <property type="entry name" value="Zinc/RING finger domain, C3HC4 (zinc finger)"/>
    <property type="match status" value="1"/>
</dbReference>
<keyword evidence="5" id="KW-0808">Transferase</keyword>
<dbReference type="Pfam" id="PF03145">
    <property type="entry name" value="Sina_TRAF"/>
    <property type="match status" value="1"/>
</dbReference>
<evidence type="ECO:0000256" key="9">
    <source>
        <dbReference type="ARBA" id="ARBA00022833"/>
    </source>
</evidence>
<evidence type="ECO:0000256" key="8">
    <source>
        <dbReference type="ARBA" id="ARBA00022786"/>
    </source>
</evidence>